<dbReference type="Gene3D" id="3.90.190.10">
    <property type="entry name" value="Protein tyrosine phosphatase superfamily"/>
    <property type="match status" value="1"/>
</dbReference>
<dbReference type="InterPro" id="IPR029021">
    <property type="entry name" value="Prot-tyrosine_phosphatase-like"/>
</dbReference>
<organism evidence="5 6">
    <name type="scientific">Acrodontium crateriforme</name>
    <dbReference type="NCBI Taxonomy" id="150365"/>
    <lineage>
        <taxon>Eukaryota</taxon>
        <taxon>Fungi</taxon>
        <taxon>Dikarya</taxon>
        <taxon>Ascomycota</taxon>
        <taxon>Pezizomycotina</taxon>
        <taxon>Dothideomycetes</taxon>
        <taxon>Dothideomycetidae</taxon>
        <taxon>Mycosphaerellales</taxon>
        <taxon>Teratosphaeriaceae</taxon>
        <taxon>Acrodontium</taxon>
    </lineage>
</organism>
<evidence type="ECO:0000256" key="1">
    <source>
        <dbReference type="ARBA" id="ARBA00022801"/>
    </source>
</evidence>
<feature type="region of interest" description="Disordered" evidence="3">
    <location>
        <begin position="337"/>
        <end position="374"/>
    </location>
</feature>
<sequence>MDKAIEPVRGLLSSKWTTSSILGAVLTLIAIRSARDRFWKPSSKTDSLDPGLFKKHSTFESFSTHSGHVYPRIRVFYHAHAQAAKLPKDLPLLVFMHGLGGNATQFSPLLTSMVNVGPCLAIDLPGCGLSDFKPDDAAAYSTGAFAELLFSAIEKYRDVENDQKVILIGHSMGASICALLASSTSPLSHLVSKTIVGFVALCPRSDIPTPEETAMVERLKWMPSRLFDLLRMIDRRGGTQSASVTRVVGKGASEETRKLQIRYNQQSRSATFLRMIINALPANKNKTDNAHIGWPGKAVWSGIRLPLFLVAGESDQLTPPKEIEQIARWLAPDGHAAGHIQRPNHTYSVPSTSEDSDGTGDQTSKGNAASFPKNGDMETIKEVQHRTLHPFALKTTVFPAPAAHGLIYVTATVRILSGLLESFFSHHIDERLSLGWQMQHLTTSGKWDVKNLKKWQSIDRCSEPIGGVFRAMKTMREVDDVHCPREFVKHFSSNVMPDGVAMVVDISHESPVYDPKGLEAGGVEYHKLPTVSKLPPTADEVEHFTSLINQLRRSPKITDKTPDDPTQPHPTIGVHCHYGFNRTGFFIVCYLVERLGYRLQDAIDEFAEKRAPGIKHEHFVNELYVRYAVKMERRGTIVG</sequence>
<dbReference type="GO" id="GO:0006370">
    <property type="term" value="P:7-methylguanosine mRNA capping"/>
    <property type="evidence" value="ECO:0007669"/>
    <property type="project" value="TreeGrafter"/>
</dbReference>
<reference evidence="5 6" key="1">
    <citation type="submission" date="2023-11" db="EMBL/GenBank/DDBJ databases">
        <title>An acidophilic fungus is an integral part of prey digestion in a carnivorous sundew plant.</title>
        <authorList>
            <person name="Tsai I.J."/>
        </authorList>
    </citation>
    <scope>NUCLEOTIDE SEQUENCE [LARGE SCALE GENOMIC DNA]</scope>
    <source>
        <strain evidence="5">169a</strain>
    </source>
</reference>
<feature type="domain" description="Tyrosine specific protein phosphatases" evidence="4">
    <location>
        <begin position="542"/>
        <end position="610"/>
    </location>
</feature>
<proteinExistence type="predicted"/>
<dbReference type="InterPro" id="IPR000073">
    <property type="entry name" value="AB_hydrolase_1"/>
</dbReference>
<feature type="compositionally biased region" description="Polar residues" evidence="3">
    <location>
        <begin position="343"/>
        <end position="367"/>
    </location>
</feature>
<dbReference type="FunFam" id="3.90.190.10:FF:000090">
    <property type="entry name" value="Dual specificity phosphatase catalytic domain protein"/>
    <property type="match status" value="1"/>
</dbReference>
<evidence type="ECO:0000313" key="6">
    <source>
        <dbReference type="Proteomes" id="UP001303373"/>
    </source>
</evidence>
<dbReference type="InterPro" id="IPR000340">
    <property type="entry name" value="Dual-sp_phosphatase_cat-dom"/>
</dbReference>
<dbReference type="PROSITE" id="PS50056">
    <property type="entry name" value="TYR_PHOSPHATASE_2"/>
    <property type="match status" value="1"/>
</dbReference>
<dbReference type="SUPFAM" id="SSF53474">
    <property type="entry name" value="alpha/beta-Hydrolases"/>
    <property type="match status" value="1"/>
</dbReference>
<dbReference type="Pfam" id="PF00782">
    <property type="entry name" value="DSPc"/>
    <property type="match status" value="1"/>
</dbReference>
<dbReference type="GO" id="GO:0004721">
    <property type="term" value="F:phosphoprotein phosphatase activity"/>
    <property type="evidence" value="ECO:0007669"/>
    <property type="project" value="UniProtKB-KW"/>
</dbReference>
<dbReference type="GO" id="GO:0004484">
    <property type="term" value="F:mRNA guanylyltransferase activity"/>
    <property type="evidence" value="ECO:0007669"/>
    <property type="project" value="TreeGrafter"/>
</dbReference>
<dbReference type="SMART" id="SM00195">
    <property type="entry name" value="DSPc"/>
    <property type="match status" value="1"/>
</dbReference>
<evidence type="ECO:0000256" key="2">
    <source>
        <dbReference type="ARBA" id="ARBA00022912"/>
    </source>
</evidence>
<keyword evidence="6" id="KW-1185">Reference proteome</keyword>
<dbReference type="PANTHER" id="PTHR10367:SF25">
    <property type="entry name" value="DUAL SPECIFICITY PHOSPHATASE CATALYTIC DOMAIN PROTEIN (AFU_ORTHOLOGUE AFUA_1G03540)"/>
    <property type="match status" value="1"/>
</dbReference>
<dbReference type="Gene3D" id="3.40.50.1820">
    <property type="entry name" value="alpha/beta hydrolase"/>
    <property type="match status" value="1"/>
</dbReference>
<dbReference type="AlphaFoldDB" id="A0AAQ3M457"/>
<dbReference type="InterPro" id="IPR051029">
    <property type="entry name" value="mRNA_Capping_Enz/RNA_Phosphat"/>
</dbReference>
<dbReference type="EMBL" id="CP138585">
    <property type="protein sequence ID" value="WPH01482.1"/>
    <property type="molecule type" value="Genomic_DNA"/>
</dbReference>
<dbReference type="InterPro" id="IPR000387">
    <property type="entry name" value="Tyr_Pase_dom"/>
</dbReference>
<dbReference type="CDD" id="cd14502">
    <property type="entry name" value="RNA_5'-triphosphatase"/>
    <property type="match status" value="1"/>
</dbReference>
<protein>
    <submittedName>
        <fullName evidence="5">Isoform 3 of mrna-capping enzyme</fullName>
    </submittedName>
</protein>
<dbReference type="PROSITE" id="PS00383">
    <property type="entry name" value="TYR_PHOSPHATASE_1"/>
    <property type="match status" value="1"/>
</dbReference>
<gene>
    <name evidence="5" type="ORF">R9X50_00432800</name>
</gene>
<dbReference type="InterPro" id="IPR029058">
    <property type="entry name" value="AB_hydrolase_fold"/>
</dbReference>
<keyword evidence="1" id="KW-0378">Hydrolase</keyword>
<dbReference type="InterPro" id="IPR016130">
    <property type="entry name" value="Tyr_Pase_AS"/>
</dbReference>
<evidence type="ECO:0000256" key="3">
    <source>
        <dbReference type="SAM" id="MobiDB-lite"/>
    </source>
</evidence>
<accession>A0AAQ3M457</accession>
<dbReference type="Proteomes" id="UP001303373">
    <property type="component" value="Chromosome 6"/>
</dbReference>
<evidence type="ECO:0000313" key="5">
    <source>
        <dbReference type="EMBL" id="WPH01482.1"/>
    </source>
</evidence>
<dbReference type="Pfam" id="PF00561">
    <property type="entry name" value="Abhydrolase_1"/>
    <property type="match status" value="1"/>
</dbReference>
<name>A0AAQ3M457_9PEZI</name>
<dbReference type="InterPro" id="IPR020422">
    <property type="entry name" value="TYR_PHOSPHATASE_DUAL_dom"/>
</dbReference>
<keyword evidence="2" id="KW-0904">Protein phosphatase</keyword>
<dbReference type="PANTHER" id="PTHR10367">
    <property type="entry name" value="MRNA-CAPPING ENZYME"/>
    <property type="match status" value="1"/>
</dbReference>
<evidence type="ECO:0000259" key="4">
    <source>
        <dbReference type="PROSITE" id="PS50056"/>
    </source>
</evidence>
<dbReference type="SUPFAM" id="SSF52799">
    <property type="entry name" value="(Phosphotyrosine protein) phosphatases II"/>
    <property type="match status" value="1"/>
</dbReference>